<dbReference type="InterPro" id="IPR000717">
    <property type="entry name" value="PCI_dom"/>
</dbReference>
<keyword evidence="2" id="KW-0647">Proteasome</keyword>
<dbReference type="Pfam" id="PF10075">
    <property type="entry name" value="CSN8_PSD8_EIF3K"/>
    <property type="match status" value="1"/>
</dbReference>
<protein>
    <submittedName>
        <fullName evidence="4">SAC3/GANP/Nin1/mts3/eIF-3 p25 domain-containing protein</fullName>
    </submittedName>
</protein>
<evidence type="ECO:0000313" key="5">
    <source>
        <dbReference type="EMBL" id="RKP21819.1"/>
    </source>
</evidence>
<reference evidence="5" key="3">
    <citation type="submission" date="2018-08" db="EMBL/GenBank/DDBJ databases">
        <title>Leveraging single-cell genomics to expand the Fungal Tree of Life.</title>
        <authorList>
            <consortium name="DOE Joint Genome Institute"/>
            <person name="Ahrendt S.R."/>
            <person name="Quandt C.A."/>
            <person name="Ciobanu D."/>
            <person name="Clum A."/>
            <person name="Salamov A."/>
            <person name="Andreopoulos B."/>
            <person name="Cheng J.-F."/>
            <person name="Woyke T."/>
            <person name="Pelin A."/>
            <person name="Henrissat B."/>
            <person name="Reynolds N."/>
            <person name="Benny G.L."/>
            <person name="Smith M.E."/>
            <person name="James T.Y."/>
            <person name="Grigoriev I.V."/>
        </authorList>
    </citation>
    <scope>NUCLEOTIDE SEQUENCE</scope>
    <source>
        <strain evidence="5">CSF55</strain>
    </source>
</reference>
<dbReference type="PANTHER" id="PTHR12387">
    <property type="entry name" value="26S PROTEASOME NON-ATPASE REGULATORY SUBUNIT 8"/>
    <property type="match status" value="1"/>
</dbReference>
<evidence type="ECO:0000313" key="7">
    <source>
        <dbReference type="Proteomes" id="UP000281549"/>
    </source>
</evidence>
<dbReference type="InterPro" id="IPR033464">
    <property type="entry name" value="CSN8_PSD8_EIF3K"/>
</dbReference>
<gene>
    <name evidence="4" type="ORF">O9G_001809</name>
    <name evidence="5" type="ORF">ROZALSC1DRAFT_26785</name>
</gene>
<keyword evidence="6" id="KW-1185">Reference proteome</keyword>
<dbReference type="PANTHER" id="PTHR12387:SF0">
    <property type="entry name" value="26S PROTEASOME NON-ATPASE REGULATORY SUBUNIT 8"/>
    <property type="match status" value="1"/>
</dbReference>
<dbReference type="AlphaFoldDB" id="A0A075AW73"/>
<dbReference type="EMBL" id="ML004926">
    <property type="protein sequence ID" value="RKP21819.1"/>
    <property type="molecule type" value="Genomic_DNA"/>
</dbReference>
<proteinExistence type="inferred from homology"/>
<dbReference type="Proteomes" id="UP000030755">
    <property type="component" value="Unassembled WGS sequence"/>
</dbReference>
<name>A0A075AW73_ROZAC</name>
<evidence type="ECO:0000256" key="1">
    <source>
        <dbReference type="ARBA" id="ARBA00009627"/>
    </source>
</evidence>
<dbReference type="OrthoDB" id="8775810at2759"/>
<dbReference type="FunFam" id="1.25.40.990:FF:000001">
    <property type="entry name" value="26S proteasome non-ATPase regulatory subunit"/>
    <property type="match status" value="1"/>
</dbReference>
<reference evidence="4 6" key="1">
    <citation type="journal article" date="2013" name="Curr. Biol.">
        <title>Shared signatures of parasitism and phylogenomics unite Cryptomycota and microsporidia.</title>
        <authorList>
            <person name="James T.Y."/>
            <person name="Pelin A."/>
            <person name="Bonen L."/>
            <person name="Ahrendt S."/>
            <person name="Sain D."/>
            <person name="Corradi N."/>
            <person name="Stajich J.E."/>
        </authorList>
    </citation>
    <scope>NUCLEOTIDE SEQUENCE [LARGE SCALE GENOMIC DNA]</scope>
    <source>
        <strain evidence="4 6">CSF55</strain>
        <strain evidence="4 6">CSF55</strain>
    </source>
</reference>
<dbReference type="STRING" id="988480.A0A075AW73"/>
<dbReference type="GO" id="GO:0005634">
    <property type="term" value="C:nucleus"/>
    <property type="evidence" value="ECO:0007669"/>
    <property type="project" value="TreeGrafter"/>
</dbReference>
<dbReference type="Proteomes" id="UP000281549">
    <property type="component" value="Unassembled WGS sequence"/>
</dbReference>
<dbReference type="EMBL" id="KE560945">
    <property type="protein sequence ID" value="EPZ34553.1"/>
    <property type="molecule type" value="Genomic_DNA"/>
</dbReference>
<dbReference type="GO" id="GO:0008541">
    <property type="term" value="C:proteasome regulatory particle, lid subcomplex"/>
    <property type="evidence" value="ECO:0007669"/>
    <property type="project" value="TreeGrafter"/>
</dbReference>
<dbReference type="OMA" id="HIMDGYF"/>
<comment type="similarity">
    <text evidence="1">Belongs to the proteasome subunit S14 family.</text>
</comment>
<dbReference type="GO" id="GO:0043161">
    <property type="term" value="P:proteasome-mediated ubiquitin-dependent protein catabolic process"/>
    <property type="evidence" value="ECO:0007669"/>
    <property type="project" value="TreeGrafter"/>
</dbReference>
<evidence type="ECO:0000313" key="6">
    <source>
        <dbReference type="Proteomes" id="UP000030755"/>
    </source>
</evidence>
<organism evidence="4 6">
    <name type="scientific">Rozella allomycis (strain CSF55)</name>
    <dbReference type="NCBI Taxonomy" id="988480"/>
    <lineage>
        <taxon>Eukaryota</taxon>
        <taxon>Fungi</taxon>
        <taxon>Fungi incertae sedis</taxon>
        <taxon>Cryptomycota</taxon>
        <taxon>Cryptomycota incertae sedis</taxon>
        <taxon>Rozella</taxon>
    </lineage>
</organism>
<evidence type="ECO:0000259" key="3">
    <source>
        <dbReference type="PROSITE" id="PS50250"/>
    </source>
</evidence>
<evidence type="ECO:0000256" key="2">
    <source>
        <dbReference type="ARBA" id="ARBA00022942"/>
    </source>
</evidence>
<dbReference type="PROSITE" id="PS50250">
    <property type="entry name" value="PCI"/>
    <property type="match status" value="1"/>
</dbReference>
<sequence length="259" mass="29993">MNVNSCYDQLKNEMSGSNPDLKKCGQYLSVLKASLIPQVLGNPKTTDVKNLVVARDVLELGALWSIRMKDIPSFERFYNQLKTFYHDYKTIMPESPRMYSIFGLYLLCLLSQSRIADFHSAIELIDSNQLLSNDNPFVRHPVQLEQYLMEGAYNKVWYARGDVPGVEYNFFMDILMETVRAEIATSIENAYDYLPLQNAANLLYFKEANALNAFIKQRNWNVKDNIIYFKVANNSVNQVPCVEVYKKTMEYARELEKIV</sequence>
<evidence type="ECO:0000313" key="4">
    <source>
        <dbReference type="EMBL" id="EPZ34553.1"/>
    </source>
</evidence>
<accession>A0A075AW73</accession>
<feature type="domain" description="PCI" evidence="3">
    <location>
        <begin position="69"/>
        <end position="250"/>
    </location>
</feature>
<dbReference type="InterPro" id="IPR006746">
    <property type="entry name" value="26S_Psome_Rpn12"/>
</dbReference>
<dbReference type="Gene3D" id="1.25.40.990">
    <property type="match status" value="1"/>
</dbReference>
<reference evidence="7" key="2">
    <citation type="journal article" date="2018" name="Nat. Microbiol.">
        <title>Leveraging single-cell genomics to expand the fungal tree of life.</title>
        <authorList>
            <person name="Ahrendt S.R."/>
            <person name="Quandt C.A."/>
            <person name="Ciobanu D."/>
            <person name="Clum A."/>
            <person name="Salamov A."/>
            <person name="Andreopoulos B."/>
            <person name="Cheng J.F."/>
            <person name="Woyke T."/>
            <person name="Pelin A."/>
            <person name="Henrissat B."/>
            <person name="Reynolds N.K."/>
            <person name="Benny G.L."/>
            <person name="Smith M.E."/>
            <person name="James T.Y."/>
            <person name="Grigoriev I.V."/>
        </authorList>
    </citation>
    <scope>NUCLEOTIDE SEQUENCE [LARGE SCALE GENOMIC DNA]</scope>
    <source>
        <strain evidence="7">CSF55</strain>
    </source>
</reference>
<dbReference type="GO" id="GO:0005829">
    <property type="term" value="C:cytosol"/>
    <property type="evidence" value="ECO:0007669"/>
    <property type="project" value="TreeGrafter"/>
</dbReference>
<dbReference type="HOGENOM" id="CLU_046003_2_1_1"/>